<comment type="caution">
    <text evidence="1">The sequence shown here is derived from an EMBL/GenBank/DDBJ whole genome shotgun (WGS) entry which is preliminary data.</text>
</comment>
<gene>
    <name evidence="1" type="ORF">GUJ93_ZPchr0163g22909</name>
</gene>
<proteinExistence type="predicted"/>
<accession>A0A8J6C2T8</accession>
<dbReference type="EMBL" id="JAAALK010000029">
    <property type="protein sequence ID" value="KAG8100916.1"/>
    <property type="molecule type" value="Genomic_DNA"/>
</dbReference>
<evidence type="ECO:0000313" key="1">
    <source>
        <dbReference type="EMBL" id="KAG8100916.1"/>
    </source>
</evidence>
<dbReference type="Proteomes" id="UP000729402">
    <property type="component" value="Unassembled WGS sequence"/>
</dbReference>
<reference evidence="1" key="2">
    <citation type="submission" date="2021-02" db="EMBL/GenBank/DDBJ databases">
        <authorList>
            <person name="Kimball J.A."/>
            <person name="Haas M.W."/>
            <person name="Macchietto M."/>
            <person name="Kono T."/>
            <person name="Duquette J."/>
            <person name="Shao M."/>
        </authorList>
    </citation>
    <scope>NUCLEOTIDE SEQUENCE</scope>
    <source>
        <tissue evidence="1">Fresh leaf tissue</tissue>
    </source>
</reference>
<reference evidence="1" key="1">
    <citation type="journal article" date="2021" name="bioRxiv">
        <title>Whole Genome Assembly and Annotation of Northern Wild Rice, Zizania palustris L., Supports a Whole Genome Duplication in the Zizania Genus.</title>
        <authorList>
            <person name="Haas M."/>
            <person name="Kono T."/>
            <person name="Macchietto M."/>
            <person name="Millas R."/>
            <person name="McGilp L."/>
            <person name="Shao M."/>
            <person name="Duquette J."/>
            <person name="Hirsch C.N."/>
            <person name="Kimball J."/>
        </authorList>
    </citation>
    <scope>NUCLEOTIDE SEQUENCE</scope>
    <source>
        <tissue evidence="1">Fresh leaf tissue</tissue>
    </source>
</reference>
<sequence length="121" mass="12594">MTAATAVDDTISCGEAAAHAPNSGAVPRCVGQRRPTAVSRRAGVCGGPTRVLTPPSSVARRQVSLAAITVGGGSVKLSPPFSLAARWRLRALQPSALSVRRLVWILPPSSLAAQRQIRCDE</sequence>
<dbReference type="AlphaFoldDB" id="A0A8J6C2T8"/>
<protein>
    <submittedName>
        <fullName evidence="1">Uncharacterized protein</fullName>
    </submittedName>
</protein>
<evidence type="ECO:0000313" key="2">
    <source>
        <dbReference type="Proteomes" id="UP000729402"/>
    </source>
</evidence>
<organism evidence="1 2">
    <name type="scientific">Zizania palustris</name>
    <name type="common">Northern wild rice</name>
    <dbReference type="NCBI Taxonomy" id="103762"/>
    <lineage>
        <taxon>Eukaryota</taxon>
        <taxon>Viridiplantae</taxon>
        <taxon>Streptophyta</taxon>
        <taxon>Embryophyta</taxon>
        <taxon>Tracheophyta</taxon>
        <taxon>Spermatophyta</taxon>
        <taxon>Magnoliopsida</taxon>
        <taxon>Liliopsida</taxon>
        <taxon>Poales</taxon>
        <taxon>Poaceae</taxon>
        <taxon>BOP clade</taxon>
        <taxon>Oryzoideae</taxon>
        <taxon>Oryzeae</taxon>
        <taxon>Zizaniinae</taxon>
        <taxon>Zizania</taxon>
    </lineage>
</organism>
<keyword evidence="2" id="KW-1185">Reference proteome</keyword>
<name>A0A8J6C2T8_ZIZPA</name>